<dbReference type="AlphaFoldDB" id="A0AAD4QCL9"/>
<dbReference type="EMBL" id="JAKELL010000002">
    <property type="protein sequence ID" value="KAH9000346.1"/>
    <property type="molecule type" value="Genomic_DNA"/>
</dbReference>
<evidence type="ECO:0000256" key="1">
    <source>
        <dbReference type="SAM" id="MobiDB-lite"/>
    </source>
</evidence>
<feature type="region of interest" description="Disordered" evidence="1">
    <location>
        <begin position="1"/>
        <end position="40"/>
    </location>
</feature>
<gene>
    <name evidence="2" type="ORF">EDB92DRAFT_492006</name>
</gene>
<evidence type="ECO:0000313" key="3">
    <source>
        <dbReference type="Proteomes" id="UP001201163"/>
    </source>
</evidence>
<dbReference type="InterPro" id="IPR059179">
    <property type="entry name" value="MLKL-like_MCAfunc"/>
</dbReference>
<feature type="compositionally biased region" description="Basic residues" evidence="1">
    <location>
        <begin position="1"/>
        <end position="12"/>
    </location>
</feature>
<dbReference type="Gene3D" id="1.20.930.20">
    <property type="entry name" value="Adaptor protein Cbl, N-terminal domain"/>
    <property type="match status" value="1"/>
</dbReference>
<dbReference type="Proteomes" id="UP001201163">
    <property type="component" value="Unassembled WGS sequence"/>
</dbReference>
<name>A0AAD4QCL9_9AGAM</name>
<comment type="caution">
    <text evidence="2">The sequence shown here is derived from an EMBL/GenBank/DDBJ whole genome shotgun (WGS) entry which is preliminary data.</text>
</comment>
<keyword evidence="3" id="KW-1185">Reference proteome</keyword>
<sequence>MSSKLFSRKQSKKQGIPGSHPATSDDHPLAHGTTVVSDTGTHGDMTMSAIQTSLAALKEGSALATKLPFIAPIAGLLLQALTMRDEVKQYKEECEIVMHKLARIARIIVDVGELCEHHNLSEDDLPAGLRTILGSLQRELDRIERVLKECSKRKGIKRILLRKDLLTKIKQCDVEISNVLQAFQAKLSLDTRVALIAMRREAASDSGPIEATPTIHQEPNGARILLGTMRTLDFGLNAKADLLPNITQSRSTQHSITFFFLNPRPASPLSHRARARQPKKSLVEYLVSRG</sequence>
<evidence type="ECO:0000313" key="2">
    <source>
        <dbReference type="EMBL" id="KAH9000346.1"/>
    </source>
</evidence>
<proteinExistence type="predicted"/>
<dbReference type="InterPro" id="IPR036537">
    <property type="entry name" value="Adaptor_Cbl_N_dom_sf"/>
</dbReference>
<protein>
    <submittedName>
        <fullName evidence="2">Uncharacterized protein</fullName>
    </submittedName>
</protein>
<reference evidence="2" key="1">
    <citation type="submission" date="2022-01" db="EMBL/GenBank/DDBJ databases">
        <title>Comparative genomics reveals a dynamic genome evolution in the ectomycorrhizal milk-cap (Lactarius) mushrooms.</title>
        <authorList>
            <consortium name="DOE Joint Genome Institute"/>
            <person name="Lebreton A."/>
            <person name="Tang N."/>
            <person name="Kuo A."/>
            <person name="LaButti K."/>
            <person name="Drula E."/>
            <person name="Barry K."/>
            <person name="Clum A."/>
            <person name="Lipzen A."/>
            <person name="Mousain D."/>
            <person name="Ng V."/>
            <person name="Wang R."/>
            <person name="Wang X."/>
            <person name="Dai Y."/>
            <person name="Henrissat B."/>
            <person name="Grigoriev I.V."/>
            <person name="Guerin-Laguette A."/>
            <person name="Yu F."/>
            <person name="Martin F.M."/>
        </authorList>
    </citation>
    <scope>NUCLEOTIDE SEQUENCE</scope>
    <source>
        <strain evidence="2">QP</strain>
    </source>
</reference>
<dbReference type="CDD" id="cd21037">
    <property type="entry name" value="MLKL_NTD"/>
    <property type="match status" value="1"/>
</dbReference>
<organism evidence="2 3">
    <name type="scientific">Lactarius akahatsu</name>
    <dbReference type="NCBI Taxonomy" id="416441"/>
    <lineage>
        <taxon>Eukaryota</taxon>
        <taxon>Fungi</taxon>
        <taxon>Dikarya</taxon>
        <taxon>Basidiomycota</taxon>
        <taxon>Agaricomycotina</taxon>
        <taxon>Agaricomycetes</taxon>
        <taxon>Russulales</taxon>
        <taxon>Russulaceae</taxon>
        <taxon>Lactarius</taxon>
    </lineage>
</organism>
<accession>A0AAD4QCL9</accession>
<dbReference type="GO" id="GO:0007166">
    <property type="term" value="P:cell surface receptor signaling pathway"/>
    <property type="evidence" value="ECO:0007669"/>
    <property type="project" value="InterPro"/>
</dbReference>